<protein>
    <submittedName>
        <fullName evidence="4">Stage II sporulation protein E</fullName>
    </submittedName>
</protein>
<dbReference type="Gene3D" id="2.60.120.10">
    <property type="entry name" value="Jelly Rolls"/>
    <property type="match status" value="1"/>
</dbReference>
<dbReference type="EMBL" id="LYXE01000041">
    <property type="protein sequence ID" value="PDW00440.1"/>
    <property type="molecule type" value="Genomic_DNA"/>
</dbReference>
<dbReference type="Pfam" id="PF07228">
    <property type="entry name" value="SpoIIE"/>
    <property type="match status" value="1"/>
</dbReference>
<dbReference type="PANTHER" id="PTHR43156">
    <property type="entry name" value="STAGE II SPORULATION PROTEIN E-RELATED"/>
    <property type="match status" value="1"/>
</dbReference>
<dbReference type="InterPro" id="IPR018488">
    <property type="entry name" value="cNMP-bd_CS"/>
</dbReference>
<dbReference type="RefSeq" id="WP_097650983.1">
    <property type="nucleotide sequence ID" value="NZ_LYXE01000041.1"/>
</dbReference>
<dbReference type="Proteomes" id="UP000220922">
    <property type="component" value="Unassembled WGS sequence"/>
</dbReference>
<feature type="coiled-coil region" evidence="2">
    <location>
        <begin position="279"/>
        <end position="319"/>
    </location>
</feature>
<comment type="caution">
    <text evidence="4">The sequence shown here is derived from an EMBL/GenBank/DDBJ whole genome shotgun (WGS) entry which is preliminary data.</text>
</comment>
<proteinExistence type="predicted"/>
<dbReference type="InterPro" id="IPR001932">
    <property type="entry name" value="PPM-type_phosphatase-like_dom"/>
</dbReference>
<dbReference type="InterPro" id="IPR036457">
    <property type="entry name" value="PPM-type-like_dom_sf"/>
</dbReference>
<dbReference type="InterPro" id="IPR014710">
    <property type="entry name" value="RmlC-like_jellyroll"/>
</dbReference>
<dbReference type="PANTHER" id="PTHR43156:SF2">
    <property type="entry name" value="STAGE II SPORULATION PROTEIN E"/>
    <property type="match status" value="1"/>
</dbReference>
<dbReference type="Pfam" id="PF00027">
    <property type="entry name" value="cNMP_binding"/>
    <property type="match status" value="1"/>
</dbReference>
<feature type="domain" description="Cyclic nucleotide-binding" evidence="3">
    <location>
        <begin position="151"/>
        <end position="270"/>
    </location>
</feature>
<dbReference type="SUPFAM" id="SSF55874">
    <property type="entry name" value="ATPase domain of HSP90 chaperone/DNA topoisomerase II/histidine kinase"/>
    <property type="match status" value="1"/>
</dbReference>
<reference evidence="4 5" key="1">
    <citation type="submission" date="2016-05" db="EMBL/GenBank/DDBJ databases">
        <authorList>
            <person name="Lavstsen T."/>
            <person name="Jespersen J.S."/>
        </authorList>
    </citation>
    <scope>NUCLEOTIDE SEQUENCE [LARGE SCALE GENOMIC DNA]</scope>
    <source>
        <strain evidence="4 5">B7-9</strain>
    </source>
</reference>
<dbReference type="SUPFAM" id="SSF51206">
    <property type="entry name" value="cAMP-binding domain-like"/>
    <property type="match status" value="1"/>
</dbReference>
<dbReference type="Gene3D" id="3.30.565.10">
    <property type="entry name" value="Histidine kinase-like ATPase, C-terminal domain"/>
    <property type="match status" value="1"/>
</dbReference>
<dbReference type="SUPFAM" id="SSF81606">
    <property type="entry name" value="PP2C-like"/>
    <property type="match status" value="1"/>
</dbReference>
<evidence type="ECO:0000259" key="3">
    <source>
        <dbReference type="PROSITE" id="PS50042"/>
    </source>
</evidence>
<dbReference type="SMART" id="SM00331">
    <property type="entry name" value="PP2C_SIG"/>
    <property type="match status" value="1"/>
</dbReference>
<dbReference type="Pfam" id="PF13581">
    <property type="entry name" value="HATPase_c_2"/>
    <property type="match status" value="1"/>
</dbReference>
<dbReference type="Gene3D" id="3.60.40.10">
    <property type="entry name" value="PPM-type phosphatase domain"/>
    <property type="match status" value="1"/>
</dbReference>
<dbReference type="InterPro" id="IPR052016">
    <property type="entry name" value="Bact_Sigma-Reg"/>
</dbReference>
<dbReference type="InterPro" id="IPR003594">
    <property type="entry name" value="HATPase_dom"/>
</dbReference>
<dbReference type="SMART" id="SM00100">
    <property type="entry name" value="cNMP"/>
    <property type="match status" value="1"/>
</dbReference>
<evidence type="ECO:0000256" key="1">
    <source>
        <dbReference type="ARBA" id="ARBA00022801"/>
    </source>
</evidence>
<keyword evidence="1" id="KW-0378">Hydrolase</keyword>
<dbReference type="CDD" id="cd16936">
    <property type="entry name" value="HATPase_RsbW-like"/>
    <property type="match status" value="1"/>
</dbReference>
<evidence type="ECO:0000313" key="5">
    <source>
        <dbReference type="Proteomes" id="UP000220922"/>
    </source>
</evidence>
<evidence type="ECO:0000313" key="4">
    <source>
        <dbReference type="EMBL" id="PDW00440.1"/>
    </source>
</evidence>
<keyword evidence="2" id="KW-0175">Coiled coil</keyword>
<accession>A0A2H3KQ31</accession>
<dbReference type="CDD" id="cd00038">
    <property type="entry name" value="CAP_ED"/>
    <property type="match status" value="1"/>
</dbReference>
<dbReference type="PROSITE" id="PS00889">
    <property type="entry name" value="CNMP_BINDING_2"/>
    <property type="match status" value="1"/>
</dbReference>
<dbReference type="OrthoDB" id="9792240at2"/>
<dbReference type="GO" id="GO:0016791">
    <property type="term" value="F:phosphatase activity"/>
    <property type="evidence" value="ECO:0007669"/>
    <property type="project" value="TreeGrafter"/>
</dbReference>
<organism evidence="4 5">
    <name type="scientific">Candidatus Chloroploca asiatica</name>
    <dbReference type="NCBI Taxonomy" id="1506545"/>
    <lineage>
        <taxon>Bacteria</taxon>
        <taxon>Bacillati</taxon>
        <taxon>Chloroflexota</taxon>
        <taxon>Chloroflexia</taxon>
        <taxon>Chloroflexales</taxon>
        <taxon>Chloroflexineae</taxon>
        <taxon>Oscillochloridaceae</taxon>
        <taxon>Candidatus Chloroploca</taxon>
    </lineage>
</organism>
<gene>
    <name evidence="4" type="ORF">A9Q02_09605</name>
</gene>
<dbReference type="InterPro" id="IPR036890">
    <property type="entry name" value="HATPase_C_sf"/>
</dbReference>
<evidence type="ECO:0000256" key="2">
    <source>
        <dbReference type="SAM" id="Coils"/>
    </source>
</evidence>
<dbReference type="PROSITE" id="PS50042">
    <property type="entry name" value="CNMP_BINDING_3"/>
    <property type="match status" value="1"/>
</dbReference>
<dbReference type="InterPro" id="IPR018490">
    <property type="entry name" value="cNMP-bd_dom_sf"/>
</dbReference>
<name>A0A2H3KQ31_9CHLR</name>
<keyword evidence="5" id="KW-1185">Reference proteome</keyword>
<sequence>MQRQIQVSGTWSGLVTLLTFSDSIEHEFKLSPEERYLMRLVVEEIASNIIKYGYSESHTGPIQLECRYHNETLQLIIRDRGCPFDLREHPPPDLNHTSAAECDPGGLGIFFVRELVDQISYTHDPQSGWNELTVTKGHLPMTESLLREVSFFRDLPLDALRSLAETITYRQLKAGALLFAEGEAGHECFIILEGNVDVLTYVNGTELRLDTFGAGHIVGEMALIDRSPRSATVRAIADSKLIALGEEAFKTLLRSNPDLAMQLLSSGSARVREANRRMIAGLERKNAELIDAYRQLQAMQTELVRLNRLEEELAVARRIQTSFLPKHLPQPEGWQLTAMSREAQAVGGDFFDCIELPDQLLGLVVADACGKGVTAALFVALTRSLLRAASLSPRVFQCADQQDAEAILADALWLVNDYLCREHSDNTMFITLFYGLLDPRTGILAYVNAGHNPPLIVDGASATLGETELGSMPLGILSDQRYDVQHAVINPGCRLVMFSDGITEALDPHGEMFGEGHLRQVLTTNALLAAPELMQGIIDAVDLHIDGAAQSDDITILVVSRM</sequence>
<dbReference type="InterPro" id="IPR000595">
    <property type="entry name" value="cNMP-bd_dom"/>
</dbReference>
<dbReference type="AlphaFoldDB" id="A0A2H3KQ31"/>